<reference evidence="4" key="1">
    <citation type="submission" date="2021-01" db="EMBL/GenBank/DDBJ databases">
        <authorList>
            <person name="Zahm M."/>
            <person name="Roques C."/>
            <person name="Cabau C."/>
            <person name="Klopp C."/>
            <person name="Donnadieu C."/>
            <person name="Jouanno E."/>
            <person name="Lampietro C."/>
            <person name="Louis A."/>
            <person name="Herpin A."/>
            <person name="Echchiki A."/>
            <person name="Berthelot C."/>
            <person name="Parey E."/>
            <person name="Roest-Crollius H."/>
            <person name="Braasch I."/>
            <person name="Postlethwait J."/>
            <person name="Bobe J."/>
            <person name="Montfort J."/>
            <person name="Bouchez O."/>
            <person name="Begum T."/>
            <person name="Mejri S."/>
            <person name="Adams A."/>
            <person name="Chen W.-J."/>
            <person name="Guiguen Y."/>
        </authorList>
    </citation>
    <scope>NUCLEOTIDE SEQUENCE</scope>
    <source>
        <tissue evidence="4">Blood</tissue>
    </source>
</reference>
<evidence type="ECO:0000256" key="1">
    <source>
        <dbReference type="ARBA" id="ARBA00023186"/>
    </source>
</evidence>
<dbReference type="InterPro" id="IPR018253">
    <property type="entry name" value="DnaJ_domain_CS"/>
</dbReference>
<organism evidence="4 5">
    <name type="scientific">Albula goreensis</name>
    <dbReference type="NCBI Taxonomy" id="1534307"/>
    <lineage>
        <taxon>Eukaryota</taxon>
        <taxon>Metazoa</taxon>
        <taxon>Chordata</taxon>
        <taxon>Craniata</taxon>
        <taxon>Vertebrata</taxon>
        <taxon>Euteleostomi</taxon>
        <taxon>Actinopterygii</taxon>
        <taxon>Neopterygii</taxon>
        <taxon>Teleostei</taxon>
        <taxon>Albuliformes</taxon>
        <taxon>Albulidae</taxon>
        <taxon>Albula</taxon>
    </lineage>
</organism>
<dbReference type="PANTHER" id="PTHR45168:SF4">
    <property type="entry name" value="SIMILAR TO DNAJ HOMOLOG SUBFAMILY B MEMBER 6 (HEAT SHOCK PROTEIN J2) (HSJ-2) (MRJ) (MDJ4)"/>
    <property type="match status" value="1"/>
</dbReference>
<dbReference type="InterPro" id="IPR036869">
    <property type="entry name" value="J_dom_sf"/>
</dbReference>
<dbReference type="Pfam" id="PF00226">
    <property type="entry name" value="DnaJ"/>
    <property type="match status" value="1"/>
</dbReference>
<keyword evidence="5" id="KW-1185">Reference proteome</keyword>
<dbReference type="PROSITE" id="PS00636">
    <property type="entry name" value="DNAJ_1"/>
    <property type="match status" value="1"/>
</dbReference>
<dbReference type="FunFam" id="1.10.287.110:FF:000021">
    <property type="entry name" value="DnaJ (Hsp40) homolog, subfamily B, member 2"/>
    <property type="match status" value="1"/>
</dbReference>
<dbReference type="SMART" id="SM00271">
    <property type="entry name" value="DnaJ"/>
    <property type="match status" value="1"/>
</dbReference>
<dbReference type="GO" id="GO:0051082">
    <property type="term" value="F:unfolded protein binding"/>
    <property type="evidence" value="ECO:0007669"/>
    <property type="project" value="InterPro"/>
</dbReference>
<gene>
    <name evidence="4" type="ORF">AGOR_G00176330</name>
</gene>
<comment type="caution">
    <text evidence="4">The sequence shown here is derived from an EMBL/GenBank/DDBJ whole genome shotgun (WGS) entry which is preliminary data.</text>
</comment>
<dbReference type="OrthoDB" id="10250354at2759"/>
<dbReference type="PROSITE" id="PS50076">
    <property type="entry name" value="DNAJ_2"/>
    <property type="match status" value="1"/>
</dbReference>
<evidence type="ECO:0000313" key="4">
    <source>
        <dbReference type="EMBL" id="KAI1889171.1"/>
    </source>
</evidence>
<evidence type="ECO:0000256" key="2">
    <source>
        <dbReference type="SAM" id="MobiDB-lite"/>
    </source>
</evidence>
<feature type="domain" description="J" evidence="3">
    <location>
        <begin position="42"/>
        <end position="108"/>
    </location>
</feature>
<feature type="region of interest" description="Disordered" evidence="2">
    <location>
        <begin position="278"/>
        <end position="298"/>
    </location>
</feature>
<dbReference type="PANTHER" id="PTHR45168">
    <property type="entry name" value="DNAJ HOMOLOG SUBFAMILY B MEMBER 2"/>
    <property type="match status" value="1"/>
</dbReference>
<sequence>MYINNFQNIGEFLPLQRLFRWLQEFGRFDSCHQCWLCRTMVDYYQTLGVHRNASQEDIKKAYRKLALKWHPDKNPTNKEEAERRFKELAEAFEVLSDGNKRNIYDRYGKDGLTGNAGGAGGYNGQPFGFQFRSPEEVFREFFGGRDPFAEFFGEGGGQWNQCGNQMGGPFFQSFAGFPPFGHGCAPGLTPFGQMTGGGMGGMGGGGSGFTSFSSSSFGGNSGVGGSGNFRSVSTSTQMINGKKITTKRIIENGEERVEVEEDGQLKSVTINGISDEDTLEDERQHRRQNALPGHAHFPRYLRNAPQSIPEEEEEQGLQVMSRTRGHFDAKRKKMWLREEANKKTPRLAHQMGVWL</sequence>
<accession>A0A8T3CYF9</accession>
<evidence type="ECO:0000259" key="3">
    <source>
        <dbReference type="PROSITE" id="PS50076"/>
    </source>
</evidence>
<dbReference type="GO" id="GO:0030544">
    <property type="term" value="F:Hsp70 protein binding"/>
    <property type="evidence" value="ECO:0007669"/>
    <property type="project" value="InterPro"/>
</dbReference>
<dbReference type="SUPFAM" id="SSF46565">
    <property type="entry name" value="Chaperone J-domain"/>
    <property type="match status" value="1"/>
</dbReference>
<dbReference type="InterPro" id="IPR001623">
    <property type="entry name" value="DnaJ_domain"/>
</dbReference>
<keyword evidence="1" id="KW-0143">Chaperone</keyword>
<dbReference type="PRINTS" id="PR00625">
    <property type="entry name" value="JDOMAIN"/>
</dbReference>
<dbReference type="EMBL" id="JAERUA010000016">
    <property type="protein sequence ID" value="KAI1889171.1"/>
    <property type="molecule type" value="Genomic_DNA"/>
</dbReference>
<dbReference type="Proteomes" id="UP000829720">
    <property type="component" value="Unassembled WGS sequence"/>
</dbReference>
<evidence type="ECO:0000313" key="5">
    <source>
        <dbReference type="Proteomes" id="UP000829720"/>
    </source>
</evidence>
<name>A0A8T3CYF9_9TELE</name>
<dbReference type="CDD" id="cd06257">
    <property type="entry name" value="DnaJ"/>
    <property type="match status" value="1"/>
</dbReference>
<proteinExistence type="predicted"/>
<dbReference type="AlphaFoldDB" id="A0A8T3CYF9"/>
<dbReference type="GO" id="GO:0005737">
    <property type="term" value="C:cytoplasm"/>
    <property type="evidence" value="ECO:0007669"/>
    <property type="project" value="UniProtKB-ARBA"/>
</dbReference>
<protein>
    <recommendedName>
        <fullName evidence="3">J domain-containing protein</fullName>
    </recommendedName>
</protein>
<dbReference type="InterPro" id="IPR043183">
    <property type="entry name" value="DNJB2/6-like"/>
</dbReference>
<dbReference type="Gene3D" id="1.10.287.110">
    <property type="entry name" value="DnaJ domain"/>
    <property type="match status" value="1"/>
</dbReference>